<dbReference type="EMBL" id="JBBPBK010000016">
    <property type="protein sequence ID" value="KAK9267237.1"/>
    <property type="molecule type" value="Genomic_DNA"/>
</dbReference>
<evidence type="ECO:0000256" key="2">
    <source>
        <dbReference type="ARBA" id="ARBA00022737"/>
    </source>
</evidence>
<dbReference type="FunFam" id="3.30.430.20:FF:000002">
    <property type="entry name" value="Cysteine-rich receptor-like protein kinase 10"/>
    <property type="match status" value="1"/>
</dbReference>
<dbReference type="Gene3D" id="3.30.430.20">
    <property type="entry name" value="Gnk2 domain, C-X8-C-X2-C motif"/>
    <property type="match status" value="2"/>
</dbReference>
<reference evidence="5 6" key="1">
    <citation type="journal article" date="2024" name="Plant J.">
        <title>Genome sequences and population genomics reveal climatic adaptation and genomic divergence between two closely related sweetgum species.</title>
        <authorList>
            <person name="Xu W.Q."/>
            <person name="Ren C.Q."/>
            <person name="Zhang X.Y."/>
            <person name="Comes H.P."/>
            <person name="Liu X.H."/>
            <person name="Li Y.G."/>
            <person name="Kettle C.J."/>
            <person name="Jalonen R."/>
            <person name="Gaisberger H."/>
            <person name="Ma Y.Z."/>
            <person name="Qiu Y.X."/>
        </authorList>
    </citation>
    <scope>NUCLEOTIDE SEQUENCE [LARGE SCALE GENOMIC DNA]</scope>
    <source>
        <strain evidence="5">Hangzhou</strain>
    </source>
</reference>
<organism evidence="5 6">
    <name type="scientific">Liquidambar formosana</name>
    <name type="common">Formosan gum</name>
    <dbReference type="NCBI Taxonomy" id="63359"/>
    <lineage>
        <taxon>Eukaryota</taxon>
        <taxon>Viridiplantae</taxon>
        <taxon>Streptophyta</taxon>
        <taxon>Embryophyta</taxon>
        <taxon>Tracheophyta</taxon>
        <taxon>Spermatophyta</taxon>
        <taxon>Magnoliopsida</taxon>
        <taxon>eudicotyledons</taxon>
        <taxon>Gunneridae</taxon>
        <taxon>Pentapetalae</taxon>
        <taxon>Saxifragales</taxon>
        <taxon>Altingiaceae</taxon>
        <taxon>Liquidambar</taxon>
    </lineage>
</organism>
<proteinExistence type="predicted"/>
<keyword evidence="2" id="KW-0677">Repeat</keyword>
<feature type="domain" description="Gnk2-homologous" evidence="4">
    <location>
        <begin position="23"/>
        <end position="128"/>
    </location>
</feature>
<dbReference type="PANTHER" id="PTHR32099">
    <property type="entry name" value="CYSTEINE-RICH REPEAT SECRETORY PROTEIN"/>
    <property type="match status" value="1"/>
</dbReference>
<feature type="domain" description="Gnk2-homologous" evidence="4">
    <location>
        <begin position="134"/>
        <end position="245"/>
    </location>
</feature>
<evidence type="ECO:0000256" key="3">
    <source>
        <dbReference type="SAM" id="SignalP"/>
    </source>
</evidence>
<dbReference type="PROSITE" id="PS51473">
    <property type="entry name" value="GNK2"/>
    <property type="match status" value="2"/>
</dbReference>
<name>A0AAP0R0R8_LIQFO</name>
<dbReference type="FunFam" id="3.30.430.20:FF:000003">
    <property type="entry name" value="Cysteine-rich RLK (RECEPTOR-like protein kinase) 10"/>
    <property type="match status" value="1"/>
</dbReference>
<dbReference type="InterPro" id="IPR002902">
    <property type="entry name" value="GNK2"/>
</dbReference>
<feature type="signal peptide" evidence="3">
    <location>
        <begin position="1"/>
        <end position="20"/>
    </location>
</feature>
<comment type="caution">
    <text evidence="5">The sequence shown here is derived from an EMBL/GenBank/DDBJ whole genome shotgun (WGS) entry which is preliminary data.</text>
</comment>
<evidence type="ECO:0000256" key="1">
    <source>
        <dbReference type="ARBA" id="ARBA00022729"/>
    </source>
</evidence>
<gene>
    <name evidence="5" type="ORF">L1049_009659</name>
</gene>
<accession>A0AAP0R0R8</accession>
<evidence type="ECO:0000313" key="5">
    <source>
        <dbReference type="EMBL" id="KAK9267237.1"/>
    </source>
</evidence>
<feature type="chain" id="PRO_5042951710" description="Gnk2-homologous domain-containing protein" evidence="3">
    <location>
        <begin position="21"/>
        <end position="273"/>
    </location>
</feature>
<dbReference type="AlphaFoldDB" id="A0AAP0R0R8"/>
<dbReference type="PANTHER" id="PTHR32099:SF110">
    <property type="entry name" value="CYSTEINE-RICH RECEPTOR-KINASE-LIKE PROTEIN"/>
    <property type="match status" value="1"/>
</dbReference>
<dbReference type="Proteomes" id="UP001415857">
    <property type="component" value="Unassembled WGS sequence"/>
</dbReference>
<dbReference type="InterPro" id="IPR038408">
    <property type="entry name" value="GNK2_sf"/>
</dbReference>
<keyword evidence="6" id="KW-1185">Reference proteome</keyword>
<evidence type="ECO:0000313" key="6">
    <source>
        <dbReference type="Proteomes" id="UP001415857"/>
    </source>
</evidence>
<dbReference type="Pfam" id="PF01657">
    <property type="entry name" value="Stress-antifung"/>
    <property type="match status" value="2"/>
</dbReference>
<sequence>MLKSFVFLFMLSLLSLSIDAILNYQRHNCSNTMTFTPNSTFQANLNLALSFLSSNATHNNIGFYNATAGHDPPDVAYANFLCRGNLVSQVCQECVMNASKMIVHKCPNNKAAMIVYDECTLRYSNRSFFSIVEEEPVIAGCNVENVMQTDPDGFMQFVGDTMRNLAIGATSDHSPGKKFAAKKASGVHSVKALYSVAQCTPDLSVDDCKDCLVNATDLLLSQCRGKIGGRVVLLSCNVRYELYPFYDNAAASSRGKDEWINDSLLGSFVFLQH</sequence>
<protein>
    <recommendedName>
        <fullName evidence="4">Gnk2-homologous domain-containing protein</fullName>
    </recommendedName>
</protein>
<dbReference type="CDD" id="cd23509">
    <property type="entry name" value="Gnk2-like"/>
    <property type="match status" value="2"/>
</dbReference>
<keyword evidence="1 3" id="KW-0732">Signal</keyword>
<evidence type="ECO:0000259" key="4">
    <source>
        <dbReference type="PROSITE" id="PS51473"/>
    </source>
</evidence>